<dbReference type="STRING" id="1234595.C725_1379"/>
<dbReference type="InterPro" id="IPR050194">
    <property type="entry name" value="Glycosyltransferase_grp1"/>
</dbReference>
<keyword evidence="2" id="KW-0808">Transferase</keyword>
<name>A0A219B8X0_9SPHN</name>
<dbReference type="InterPro" id="IPR028098">
    <property type="entry name" value="Glyco_trans_4-like_N"/>
</dbReference>
<dbReference type="Pfam" id="PF13439">
    <property type="entry name" value="Glyco_transf_4"/>
    <property type="match status" value="1"/>
</dbReference>
<gene>
    <name evidence="2" type="ORF">B5C34_02870</name>
</gene>
<dbReference type="OrthoDB" id="5490290at2"/>
<dbReference type="PANTHER" id="PTHR45947">
    <property type="entry name" value="SULFOQUINOVOSYL TRANSFERASE SQD2"/>
    <property type="match status" value="1"/>
</dbReference>
<dbReference type="CDD" id="cd03814">
    <property type="entry name" value="GT4-like"/>
    <property type="match status" value="1"/>
</dbReference>
<proteinExistence type="predicted"/>
<comment type="caution">
    <text evidence="2">The sequence shown here is derived from an EMBL/GenBank/DDBJ whole genome shotgun (WGS) entry which is preliminary data.</text>
</comment>
<protein>
    <submittedName>
        <fullName evidence="2">Glycosyl transferase family 1</fullName>
    </submittedName>
</protein>
<keyword evidence="3" id="KW-1185">Reference proteome</keyword>
<dbReference type="SUPFAM" id="SSF53756">
    <property type="entry name" value="UDP-Glycosyltransferase/glycogen phosphorylase"/>
    <property type="match status" value="1"/>
</dbReference>
<dbReference type="AlphaFoldDB" id="A0A219B8X0"/>
<accession>A0A219B8X0</accession>
<evidence type="ECO:0000313" key="2">
    <source>
        <dbReference type="EMBL" id="OWV34603.1"/>
    </source>
</evidence>
<dbReference type="EMBL" id="NFZT01000001">
    <property type="protein sequence ID" value="OWV34603.1"/>
    <property type="molecule type" value="Genomic_DNA"/>
</dbReference>
<sequence>MQPKDLRVALFSGNYNYVKDGANQALNRLTGYMLSRGVTMRIYSPTIDNPPFEPTGDLVSIKSVPVPGRDEYRFGFGLIGAHDDLAAFKPNLVHISSPDVIGHRAAVWAERHGVPLVASVHTRFETYFRYYKLGWLQSAGEAILRRLYNKCEEIYAPSESMADVLREQGMNREVLIWSRGIDQQLYDPARRDMAWRRSLGLADDDVVILFVGRLVLEKGLDVFAATLKELDRRGQSYKALFVGDGPAREWIEERAPQGIFTGFLGGEKLARAYASADVMFNPSSTETFGNVTLEAMASGLPVVAARATGSTSLVEEGLNGMLTAPDDVQQSADALQHYLNDAEARRRAGAAGAERAEAYDWDAINEGLLQRYLAVAGGHGS</sequence>
<organism evidence="2 3">
    <name type="scientific">Pacificimonas flava</name>
    <dbReference type="NCBI Taxonomy" id="1234595"/>
    <lineage>
        <taxon>Bacteria</taxon>
        <taxon>Pseudomonadati</taxon>
        <taxon>Pseudomonadota</taxon>
        <taxon>Alphaproteobacteria</taxon>
        <taxon>Sphingomonadales</taxon>
        <taxon>Sphingosinicellaceae</taxon>
        <taxon>Pacificimonas</taxon>
    </lineage>
</organism>
<feature type="domain" description="Glycosyltransferase subfamily 4-like N-terminal" evidence="1">
    <location>
        <begin position="21"/>
        <end position="183"/>
    </location>
</feature>
<dbReference type="Pfam" id="PF13692">
    <property type="entry name" value="Glyco_trans_1_4"/>
    <property type="match status" value="1"/>
</dbReference>
<dbReference type="Proteomes" id="UP000198462">
    <property type="component" value="Unassembled WGS sequence"/>
</dbReference>
<reference evidence="3" key="1">
    <citation type="submission" date="2017-05" db="EMBL/GenBank/DDBJ databases">
        <authorList>
            <person name="Lin X."/>
        </authorList>
    </citation>
    <scope>NUCLEOTIDE SEQUENCE [LARGE SCALE GENOMIC DNA]</scope>
    <source>
        <strain evidence="3">JLT2012</strain>
    </source>
</reference>
<evidence type="ECO:0000259" key="1">
    <source>
        <dbReference type="Pfam" id="PF13439"/>
    </source>
</evidence>
<evidence type="ECO:0000313" key="3">
    <source>
        <dbReference type="Proteomes" id="UP000198462"/>
    </source>
</evidence>
<dbReference type="GO" id="GO:0016757">
    <property type="term" value="F:glycosyltransferase activity"/>
    <property type="evidence" value="ECO:0007669"/>
    <property type="project" value="UniProtKB-ARBA"/>
</dbReference>
<dbReference type="Gene3D" id="3.40.50.2000">
    <property type="entry name" value="Glycogen Phosphorylase B"/>
    <property type="match status" value="2"/>
</dbReference>
<dbReference type="RefSeq" id="WP_088713303.1">
    <property type="nucleotide sequence ID" value="NZ_NFZT01000001.1"/>
</dbReference>
<dbReference type="PANTHER" id="PTHR45947:SF3">
    <property type="entry name" value="SULFOQUINOVOSYL TRANSFERASE SQD2"/>
    <property type="match status" value="1"/>
</dbReference>